<dbReference type="InterPro" id="IPR002885">
    <property type="entry name" value="PPR_rpt"/>
</dbReference>
<evidence type="ECO:0000256" key="3">
    <source>
        <dbReference type="ARBA" id="ARBA00022555"/>
    </source>
</evidence>
<feature type="region of interest" description="Disordered" evidence="13">
    <location>
        <begin position="811"/>
        <end position="855"/>
    </location>
</feature>
<dbReference type="GO" id="GO:0000049">
    <property type="term" value="F:tRNA binding"/>
    <property type="evidence" value="ECO:0007669"/>
    <property type="project" value="UniProtKB-KW"/>
</dbReference>
<dbReference type="GO" id="GO:0005634">
    <property type="term" value="C:nucleus"/>
    <property type="evidence" value="ECO:0007669"/>
    <property type="project" value="UniProtKB-SubCell"/>
</dbReference>
<dbReference type="InterPro" id="IPR011990">
    <property type="entry name" value="TPR-like_helical_dom_sf"/>
</dbReference>
<feature type="region of interest" description="Disordered" evidence="13">
    <location>
        <begin position="673"/>
        <end position="706"/>
    </location>
</feature>
<dbReference type="InterPro" id="IPR023270">
    <property type="entry name" value="RCMT_NCL1"/>
</dbReference>
<evidence type="ECO:0000256" key="7">
    <source>
        <dbReference type="ARBA" id="ARBA00022694"/>
    </source>
</evidence>
<keyword evidence="5 12" id="KW-0808">Transferase</keyword>
<dbReference type="InterPro" id="IPR057285">
    <property type="entry name" value="Pre-PUA_NSUN2"/>
</dbReference>
<evidence type="ECO:0000256" key="2">
    <source>
        <dbReference type="ARBA" id="ARBA00007494"/>
    </source>
</evidence>
<dbReference type="FunFam" id="3.40.50.150:FF:000153">
    <property type="entry name" value="S-adenosyl-L-methionine-dependent methyltransferase superfamily protein"/>
    <property type="match status" value="1"/>
</dbReference>
<dbReference type="GO" id="GO:0030488">
    <property type="term" value="P:tRNA methylation"/>
    <property type="evidence" value="ECO:0007669"/>
    <property type="project" value="UniProtKB-ARBA"/>
</dbReference>
<gene>
    <name evidence="15" type="ORF">SASPL_143672</name>
</gene>
<dbReference type="Proteomes" id="UP000298416">
    <property type="component" value="Unassembled WGS sequence"/>
</dbReference>
<dbReference type="EMBL" id="PNBA02000016">
    <property type="protein sequence ID" value="KAG6397504.1"/>
    <property type="molecule type" value="Genomic_DNA"/>
</dbReference>
<feature type="binding site" evidence="12">
    <location>
        <begin position="194"/>
        <end position="200"/>
    </location>
    <ligand>
        <name>S-adenosyl-L-methionine</name>
        <dbReference type="ChEBI" id="CHEBI:59789"/>
    </ligand>
</feature>
<keyword evidence="8" id="KW-0677">Repeat</keyword>
<evidence type="ECO:0000256" key="12">
    <source>
        <dbReference type="PROSITE-ProRule" id="PRU01023"/>
    </source>
</evidence>
<dbReference type="InterPro" id="IPR001678">
    <property type="entry name" value="MeTrfase_RsmB-F_NOP2_dom"/>
</dbReference>
<comment type="similarity">
    <text evidence="2 12">Belongs to the class I-like SAM-binding methyltransferase superfamily. RsmB/NOP family.</text>
</comment>
<dbReference type="SUPFAM" id="SSF53335">
    <property type="entry name" value="S-adenosyl-L-methionine-dependent methyltransferases"/>
    <property type="match status" value="1"/>
</dbReference>
<feature type="region of interest" description="Disordered" evidence="13">
    <location>
        <begin position="1"/>
        <end position="50"/>
    </location>
</feature>
<dbReference type="PROSITE" id="PS51375">
    <property type="entry name" value="PPR"/>
    <property type="match status" value="1"/>
</dbReference>
<evidence type="ECO:0000256" key="4">
    <source>
        <dbReference type="ARBA" id="ARBA00022603"/>
    </source>
</evidence>
<feature type="region of interest" description="Disordered" evidence="13">
    <location>
        <begin position="1072"/>
        <end position="1103"/>
    </location>
</feature>
<evidence type="ECO:0000256" key="9">
    <source>
        <dbReference type="ARBA" id="ARBA00022884"/>
    </source>
</evidence>
<evidence type="ECO:0000313" key="15">
    <source>
        <dbReference type="EMBL" id="KAG6397504.1"/>
    </source>
</evidence>
<feature type="region of interest" description="Disordered" evidence="13">
    <location>
        <begin position="745"/>
        <end position="776"/>
    </location>
</feature>
<dbReference type="InterPro" id="IPR018314">
    <property type="entry name" value="RsmB/NOL1/NOP2-like_CS"/>
</dbReference>
<feature type="active site" description="Nucleophile" evidence="12">
    <location>
        <position position="338"/>
    </location>
</feature>
<dbReference type="Pfam" id="PF25378">
    <property type="entry name" value="PUA_NSUN2"/>
    <property type="match status" value="1"/>
</dbReference>
<keyword evidence="7" id="KW-0819">tRNA processing</keyword>
<comment type="subcellular location">
    <subcellularLocation>
        <location evidence="1">Nucleus</location>
    </subcellularLocation>
</comment>
<dbReference type="PRINTS" id="PR02008">
    <property type="entry name" value="RCMTFAMILY"/>
</dbReference>
<comment type="caution">
    <text evidence="12">Lacks conserved residue(s) required for the propagation of feature annotation.</text>
</comment>
<proteinExistence type="inferred from homology"/>
<dbReference type="PANTHER" id="PTHR22808">
    <property type="entry name" value="NCL1 YEAST -RELATED NOL1/NOP2/FMU SUN DOMAIN-CONTAINING"/>
    <property type="match status" value="1"/>
</dbReference>
<dbReference type="PROSITE" id="PS51686">
    <property type="entry name" value="SAM_MT_RSMB_NOP"/>
    <property type="match status" value="1"/>
</dbReference>
<feature type="repeat" description="PPR" evidence="11">
    <location>
        <begin position="387"/>
        <end position="421"/>
    </location>
</feature>
<feature type="domain" description="SAM-dependent MTase RsmB/NOP-type" evidence="14">
    <location>
        <begin position="76"/>
        <end position="398"/>
    </location>
</feature>
<dbReference type="InterPro" id="IPR057286">
    <property type="entry name" value="PUA_NSUN2"/>
</dbReference>
<keyword evidence="10" id="KW-0539">Nucleus</keyword>
<keyword evidence="3" id="KW-0820">tRNA-binding</keyword>
<evidence type="ECO:0000256" key="1">
    <source>
        <dbReference type="ARBA" id="ARBA00004123"/>
    </source>
</evidence>
<feature type="compositionally biased region" description="Low complexity" evidence="13">
    <location>
        <begin position="28"/>
        <end position="45"/>
    </location>
</feature>
<feature type="compositionally biased region" description="Basic residues" evidence="13">
    <location>
        <begin position="1"/>
        <end position="15"/>
    </location>
</feature>
<dbReference type="Gene3D" id="3.40.50.150">
    <property type="entry name" value="Vaccinia Virus protein VP39"/>
    <property type="match status" value="2"/>
</dbReference>
<evidence type="ECO:0000256" key="5">
    <source>
        <dbReference type="ARBA" id="ARBA00022679"/>
    </source>
</evidence>
<evidence type="ECO:0000256" key="6">
    <source>
        <dbReference type="ARBA" id="ARBA00022691"/>
    </source>
</evidence>
<dbReference type="Pfam" id="PF20431">
    <property type="entry name" value="E_motif"/>
    <property type="match status" value="1"/>
</dbReference>
<feature type="binding site" evidence="12">
    <location>
        <position position="226"/>
    </location>
    <ligand>
        <name>S-adenosyl-L-methionine</name>
        <dbReference type="ChEBI" id="CHEBI:59789"/>
    </ligand>
</feature>
<dbReference type="PANTHER" id="PTHR22808:SF1">
    <property type="entry name" value="RNA CYTOSINE-C(5)-METHYLTRANSFERASE NSUN2-RELATED"/>
    <property type="match status" value="1"/>
</dbReference>
<evidence type="ECO:0000256" key="8">
    <source>
        <dbReference type="ARBA" id="ARBA00022737"/>
    </source>
</evidence>
<reference evidence="15" key="2">
    <citation type="submission" date="2020-08" db="EMBL/GenBank/DDBJ databases">
        <title>Plant Genome Project.</title>
        <authorList>
            <person name="Zhang R.-G."/>
        </authorList>
    </citation>
    <scope>NUCLEOTIDE SEQUENCE</scope>
    <source>
        <strain evidence="15">Huo1</strain>
        <tissue evidence="15">Leaf</tissue>
    </source>
</reference>
<dbReference type="Pfam" id="PF01189">
    <property type="entry name" value="Methyltr_RsmB-F"/>
    <property type="match status" value="1"/>
</dbReference>
<dbReference type="FunFam" id="1.25.40.10:FF:000090">
    <property type="entry name" value="Pentatricopeptide repeat-containing protein, chloroplastic"/>
    <property type="match status" value="1"/>
</dbReference>
<dbReference type="InterPro" id="IPR023267">
    <property type="entry name" value="RCMT"/>
</dbReference>
<keyword evidence="6 12" id="KW-0949">S-adenosyl-L-methionine</keyword>
<accession>A0A8X8WN36</accession>
<feature type="compositionally biased region" description="Polar residues" evidence="13">
    <location>
        <begin position="1092"/>
        <end position="1103"/>
    </location>
</feature>
<feature type="compositionally biased region" description="Polar residues" evidence="13">
    <location>
        <begin position="676"/>
        <end position="690"/>
    </location>
</feature>
<dbReference type="PRINTS" id="PR02011">
    <property type="entry name" value="RCMTNCL1"/>
</dbReference>
<reference evidence="15" key="1">
    <citation type="submission" date="2018-01" db="EMBL/GenBank/DDBJ databases">
        <authorList>
            <person name="Mao J.F."/>
        </authorList>
    </citation>
    <scope>NUCLEOTIDE SEQUENCE</scope>
    <source>
        <strain evidence="15">Huo1</strain>
        <tissue evidence="15">Leaf</tissue>
    </source>
</reference>
<evidence type="ECO:0000256" key="13">
    <source>
        <dbReference type="SAM" id="MobiDB-lite"/>
    </source>
</evidence>
<keyword evidence="4 12" id="KW-0489">Methyltransferase</keyword>
<feature type="compositionally biased region" description="Basic and acidic residues" evidence="13">
    <location>
        <begin position="754"/>
        <end position="772"/>
    </location>
</feature>
<organism evidence="15">
    <name type="scientific">Salvia splendens</name>
    <name type="common">Scarlet sage</name>
    <dbReference type="NCBI Taxonomy" id="180675"/>
    <lineage>
        <taxon>Eukaryota</taxon>
        <taxon>Viridiplantae</taxon>
        <taxon>Streptophyta</taxon>
        <taxon>Embryophyta</taxon>
        <taxon>Tracheophyta</taxon>
        <taxon>Spermatophyta</taxon>
        <taxon>Magnoliopsida</taxon>
        <taxon>eudicotyledons</taxon>
        <taxon>Gunneridae</taxon>
        <taxon>Pentapetalae</taxon>
        <taxon>asterids</taxon>
        <taxon>lamiids</taxon>
        <taxon>Lamiales</taxon>
        <taxon>Lamiaceae</taxon>
        <taxon>Nepetoideae</taxon>
        <taxon>Mentheae</taxon>
        <taxon>Salviinae</taxon>
        <taxon>Salvia</taxon>
        <taxon>Salvia subgen. Calosphace</taxon>
        <taxon>core Calosphace</taxon>
    </lineage>
</organism>
<dbReference type="AlphaFoldDB" id="A0A8X8WN36"/>
<sequence length="1103" mass="123319">MGGRGRSRTQRKHFSQNRENLWKRSKSDASATDSPADNNNNNAAKSHWEPFKTQNPAFDEYYKEQGIVSSEEWDTFNKFLRTPLPAAFRINSSSQFYKDILFRLENDFMKSLPAEDTDGNAVNAIEVLPWYPDHLAWQSYYSRNQLRKNQALEQFHEFLKLENEIGNITRQEAVSMVPPLFLDVRPDHFVLDMCAAPGSKTFQLLEMIYKLTEPGTLPTGMIIANDLDVQRCNLLIHQTKRMCTANLIVTNHEAQNFPSCHLHKNGENINGPALRQLQFDRVLCDVPCSGDGTLRKAPDMWKKWNAGMGNGLFGLQVQIAMRGLALLKVGGRMVYSTCSMNPMENEAVVAELLRRCKGTVELVDVSTELPQLARRPGIKTWKMDKRDVVSWNSMISSYAVHGLGSKALATFQEMVKRGVSPTLVTLISVLGACSHSGLVDEGKSLFDSMRREHGIRLSVEHYACIVDLLGRANRLKEAARIIADMRDEPGAMVWGALLGSCMIHCNMELAERASRMLFELEPTNAGNYVLLAEIYAEAKMWDEVKKVLEEKGLQKVPGCCWIEAKKRVYSIRSVDEVNPQIELVHALVVKLSEEMMEQGYVLETKSVLYELDTEEKQRVLLGHTFNLPLQIFVQVRDKGVWLTSYKDVRRNRQAAATPGMFPSGKLYDEISEPDQETANGQTCENSNGTDENGGKLIDDSVAPTSNVEAEVSDLPLERCMRIVPHDQNSGAFFIAVFQKLLPLPAPTPVQRKGTRGESQKQLNEVKEDKNGDDIDVSGEMDVQMSEAAPAASLLDTGICEIPSDADQNKNLVETGTCETPSDADQKKINEQEEKEENKTSDDKADAKTVPDKKRKLQMQGRWRGVDPVIFYKDETVVGKILDFYGIKESFPIKGHLISRNEDTSHVKRIYYVSNSVKEALELNLLGGQQLKIAAVGLKMFERQTSKEGTSAPCLFRISSEGLPLILPHITKQILYASPIDFKHLLQYKSIKFPDFVEPSLREKAAELILGCCVVILRAEGWVQSGSGEDAMPIAIGCWRGRTNVSVMVNANDCQELLERVLALRSDEASEPVADAVPIQESTNDVTIPEANGSDSTVMAPETS</sequence>
<evidence type="ECO:0000256" key="10">
    <source>
        <dbReference type="ARBA" id="ARBA00023242"/>
    </source>
</evidence>
<keyword evidence="9 12" id="KW-0694">RNA-binding</keyword>
<evidence type="ECO:0000259" key="14">
    <source>
        <dbReference type="PROSITE" id="PS51686"/>
    </source>
</evidence>
<dbReference type="InterPro" id="IPR049560">
    <property type="entry name" value="MeTrfase_RsmB-F_NOP2_cat"/>
</dbReference>
<dbReference type="PROSITE" id="PS01153">
    <property type="entry name" value="NOL1_NOP2_SUN"/>
    <property type="match status" value="1"/>
</dbReference>
<dbReference type="InterPro" id="IPR029063">
    <property type="entry name" value="SAM-dependent_MTases_sf"/>
</dbReference>
<evidence type="ECO:0000256" key="11">
    <source>
        <dbReference type="PROSITE-ProRule" id="PRU00708"/>
    </source>
</evidence>
<evidence type="ECO:0000313" key="16">
    <source>
        <dbReference type="Proteomes" id="UP000298416"/>
    </source>
</evidence>
<dbReference type="Pfam" id="PF13041">
    <property type="entry name" value="PPR_2"/>
    <property type="match status" value="1"/>
</dbReference>
<name>A0A8X8WN36_SALSN</name>
<dbReference type="GO" id="GO:0016428">
    <property type="term" value="F:tRNA (cytidine-5-)-methyltransferase activity"/>
    <property type="evidence" value="ECO:0007669"/>
    <property type="project" value="InterPro"/>
</dbReference>
<keyword evidence="16" id="KW-1185">Reference proteome</keyword>
<dbReference type="Pfam" id="PF25376">
    <property type="entry name" value="Pre-PUA_NSUN2"/>
    <property type="match status" value="1"/>
</dbReference>
<dbReference type="Gene3D" id="1.25.40.10">
    <property type="entry name" value="Tetratricopeptide repeat domain"/>
    <property type="match status" value="1"/>
</dbReference>
<feature type="compositionally biased region" description="Basic and acidic residues" evidence="13">
    <location>
        <begin position="823"/>
        <end position="851"/>
    </location>
</feature>
<comment type="caution">
    <text evidence="15">The sequence shown here is derived from an EMBL/GenBank/DDBJ whole genome shotgun (WGS) entry which is preliminary data.</text>
</comment>
<dbReference type="InterPro" id="IPR046848">
    <property type="entry name" value="E_motif"/>
</dbReference>
<feature type="binding site" evidence="12">
    <location>
        <position position="285"/>
    </location>
    <ligand>
        <name>S-adenosyl-L-methionine</name>
        <dbReference type="ChEBI" id="CHEBI:59789"/>
    </ligand>
</feature>
<protein>
    <recommendedName>
        <fullName evidence="14">SAM-dependent MTase RsmB/NOP-type domain-containing protein</fullName>
    </recommendedName>
</protein>
<dbReference type="NCBIfam" id="TIGR00756">
    <property type="entry name" value="PPR"/>
    <property type="match status" value="1"/>
</dbReference>